<dbReference type="PANTHER" id="PTHR32552">
    <property type="entry name" value="FERRICHROME IRON RECEPTOR-RELATED"/>
    <property type="match status" value="1"/>
</dbReference>
<evidence type="ECO:0000256" key="9">
    <source>
        <dbReference type="ARBA" id="ARBA00023077"/>
    </source>
</evidence>
<dbReference type="GO" id="GO:0006826">
    <property type="term" value="P:iron ion transport"/>
    <property type="evidence" value="ECO:0007669"/>
    <property type="project" value="UniProtKB-KW"/>
</dbReference>
<evidence type="ECO:0000259" key="16">
    <source>
        <dbReference type="Pfam" id="PF00593"/>
    </source>
</evidence>
<comment type="similarity">
    <text evidence="2 13 14">Belongs to the TonB-dependent receptor family.</text>
</comment>
<dbReference type="eggNOG" id="COG4771">
    <property type="taxonomic scope" value="Bacteria"/>
</dbReference>
<dbReference type="InterPro" id="IPR000531">
    <property type="entry name" value="Beta-barrel_TonB"/>
</dbReference>
<dbReference type="RefSeq" id="WP_013030804.1">
    <property type="nucleotide sequence ID" value="NC_013959.1"/>
</dbReference>
<evidence type="ECO:0000256" key="10">
    <source>
        <dbReference type="ARBA" id="ARBA00023136"/>
    </source>
</evidence>
<evidence type="ECO:0000256" key="11">
    <source>
        <dbReference type="ARBA" id="ARBA00023170"/>
    </source>
</evidence>
<keyword evidence="15" id="KW-0732">Signal</keyword>
<keyword evidence="8" id="KW-0406">Ion transport</keyword>
<dbReference type="HOGENOM" id="CLU_008287_18_3_4"/>
<dbReference type="InterPro" id="IPR012910">
    <property type="entry name" value="Plug_dom"/>
</dbReference>
<feature type="signal peptide" evidence="15">
    <location>
        <begin position="1"/>
        <end position="20"/>
    </location>
</feature>
<accession>D5CNY5</accession>
<keyword evidence="9 14" id="KW-0798">TonB box</keyword>
<keyword evidence="12 13" id="KW-0998">Cell outer membrane</keyword>
<dbReference type="InterPro" id="IPR037066">
    <property type="entry name" value="Plug_dom_sf"/>
</dbReference>
<evidence type="ECO:0000313" key="18">
    <source>
        <dbReference type="EMBL" id="ADE12906.1"/>
    </source>
</evidence>
<keyword evidence="5" id="KW-0410">Iron transport</keyword>
<evidence type="ECO:0000256" key="15">
    <source>
        <dbReference type="SAM" id="SignalP"/>
    </source>
</evidence>
<comment type="subcellular location">
    <subcellularLocation>
        <location evidence="1 13">Cell outer membrane</location>
        <topology evidence="1 13">Multi-pass membrane protein</topology>
    </subcellularLocation>
</comment>
<dbReference type="Gene3D" id="2.40.170.20">
    <property type="entry name" value="TonB-dependent receptor, beta-barrel domain"/>
    <property type="match status" value="1"/>
</dbReference>
<keyword evidence="6 13" id="KW-0812">Transmembrane</keyword>
<evidence type="ECO:0000256" key="8">
    <source>
        <dbReference type="ARBA" id="ARBA00023065"/>
    </source>
</evidence>
<dbReference type="EMBL" id="CP001965">
    <property type="protein sequence ID" value="ADE12906.1"/>
    <property type="molecule type" value="Genomic_DNA"/>
</dbReference>
<evidence type="ECO:0000256" key="3">
    <source>
        <dbReference type="ARBA" id="ARBA00022448"/>
    </source>
</evidence>
<evidence type="ECO:0000256" key="4">
    <source>
        <dbReference type="ARBA" id="ARBA00022452"/>
    </source>
</evidence>
<dbReference type="KEGG" id="slt:Slit_2681"/>
<dbReference type="InterPro" id="IPR039426">
    <property type="entry name" value="TonB-dep_rcpt-like"/>
</dbReference>
<dbReference type="PROSITE" id="PS52016">
    <property type="entry name" value="TONB_DEPENDENT_REC_3"/>
    <property type="match status" value="1"/>
</dbReference>
<protein>
    <submittedName>
        <fullName evidence="18">TonB-dependent receptor plug</fullName>
    </submittedName>
</protein>
<keyword evidence="19" id="KW-1185">Reference proteome</keyword>
<keyword evidence="3 13" id="KW-0813">Transport</keyword>
<evidence type="ECO:0000256" key="14">
    <source>
        <dbReference type="RuleBase" id="RU003357"/>
    </source>
</evidence>
<dbReference type="InterPro" id="IPR036942">
    <property type="entry name" value="Beta-barrel_TonB_sf"/>
</dbReference>
<keyword evidence="7" id="KW-0408">Iron</keyword>
<evidence type="ECO:0000256" key="13">
    <source>
        <dbReference type="PROSITE-ProRule" id="PRU01360"/>
    </source>
</evidence>
<evidence type="ECO:0000256" key="12">
    <source>
        <dbReference type="ARBA" id="ARBA00023237"/>
    </source>
</evidence>
<dbReference type="SUPFAM" id="SSF56935">
    <property type="entry name" value="Porins"/>
    <property type="match status" value="1"/>
</dbReference>
<feature type="domain" description="TonB-dependent receptor-like beta-barrel" evidence="16">
    <location>
        <begin position="230"/>
        <end position="633"/>
    </location>
</feature>
<proteinExistence type="inferred from homology"/>
<keyword evidence="4 13" id="KW-1134">Transmembrane beta strand</keyword>
<dbReference type="CDD" id="cd01347">
    <property type="entry name" value="ligand_gated_channel"/>
    <property type="match status" value="1"/>
</dbReference>
<dbReference type="Proteomes" id="UP000001625">
    <property type="component" value="Chromosome"/>
</dbReference>
<sequence precursor="true">MKLNRLLAALLCAATPFAYAATDSLDEVVVTATRFSAAPETSPVNVTVITAADIEKSAAKTLPALLAQHAGIQVRSSDGTPDMAIDMRGFGMTGNQNTLVLLDGQPLNDIDLTSIRWSAIPLASIERIEIMNGSGAVLYGGGATGGTINIVTKRPGKKAGGNIDAGYGSYNSREWQLALANAGDHAGMRVTASGLDSDNYRANNNISQKNLEADLRADAGQGEAILKFGADTQNLRYPGTRTVDPTIGLNQLATDPRGTATPLDYGNRDGSHVSLGTTQQFDFGQLAGELSYRNKNQQAYFAAFGGSYLDTGLNLLSFTPRMRVPYQLGGADNELVVGADLANWDYDSRRSSSPATVGTPAVHLIAKQSDRALYVQDTAQLGTNTKLTLGARSQHVNYQARDTVNPAAYAAASQGRTANAYEVGLRQGLDQDWAVYGRLGRSFRIATVDEIFAQYGGPLFDSMITLLEPQTSQDSEVGVDYKSTGSKVHVALFQMNLNNEIHYNAITFTNMNLSPTRRYGLELEGSHDYSEAFEVSVSYSYTVAKFREGVYGGINVAGNNIPLVPRHRLTLASSWKVSEQTTLSGNADYVGKQYFDNDQANTFNQQMPAYTTVDMKLAHREGPWLLAAAVNNLFDRQYFTYGVASNFTPGKYNAYPMQGRSVSVNANYQF</sequence>
<dbReference type="GO" id="GO:0009279">
    <property type="term" value="C:cell outer membrane"/>
    <property type="evidence" value="ECO:0007669"/>
    <property type="project" value="UniProtKB-SubCell"/>
</dbReference>
<dbReference type="AlphaFoldDB" id="D5CNY5"/>
<evidence type="ECO:0000256" key="5">
    <source>
        <dbReference type="ARBA" id="ARBA00022496"/>
    </source>
</evidence>
<name>D5CNY5_SIDLE</name>
<dbReference type="Gene3D" id="2.170.130.10">
    <property type="entry name" value="TonB-dependent receptor, plug domain"/>
    <property type="match status" value="1"/>
</dbReference>
<reference evidence="18 19" key="1">
    <citation type="submission" date="2010-03" db="EMBL/GenBank/DDBJ databases">
        <title>Complete sequence of Sideroxydans lithotrophicus ES-1.</title>
        <authorList>
            <consortium name="US DOE Joint Genome Institute"/>
            <person name="Lucas S."/>
            <person name="Copeland A."/>
            <person name="Lapidus A."/>
            <person name="Cheng J.-F."/>
            <person name="Bruce D."/>
            <person name="Goodwin L."/>
            <person name="Pitluck S."/>
            <person name="Munk A.C."/>
            <person name="Detter J.C."/>
            <person name="Han C."/>
            <person name="Tapia R."/>
            <person name="Larimer F."/>
            <person name="Land M."/>
            <person name="Hauser L."/>
            <person name="Kyrpides N."/>
            <person name="Ivanova N."/>
            <person name="Emerson D."/>
            <person name="Woyke T."/>
        </authorList>
    </citation>
    <scope>NUCLEOTIDE SEQUENCE [LARGE SCALE GENOMIC DNA]</scope>
    <source>
        <strain evidence="18 19">ES-1</strain>
    </source>
</reference>
<feature type="chain" id="PRO_5003069621" evidence="15">
    <location>
        <begin position="21"/>
        <end position="670"/>
    </location>
</feature>
<gene>
    <name evidence="18" type="ordered locus">Slit_2681</name>
</gene>
<dbReference type="OrthoDB" id="7176844at2"/>
<keyword evidence="10 13" id="KW-0472">Membrane</keyword>
<evidence type="ECO:0000256" key="6">
    <source>
        <dbReference type="ARBA" id="ARBA00022692"/>
    </source>
</evidence>
<evidence type="ECO:0000256" key="7">
    <source>
        <dbReference type="ARBA" id="ARBA00023004"/>
    </source>
</evidence>
<evidence type="ECO:0000259" key="17">
    <source>
        <dbReference type="Pfam" id="PF07715"/>
    </source>
</evidence>
<feature type="domain" description="TonB-dependent receptor plug" evidence="17">
    <location>
        <begin position="40"/>
        <end position="147"/>
    </location>
</feature>
<dbReference type="PANTHER" id="PTHR32552:SF81">
    <property type="entry name" value="TONB-DEPENDENT OUTER MEMBRANE RECEPTOR"/>
    <property type="match status" value="1"/>
</dbReference>
<organism evidence="18 19">
    <name type="scientific">Sideroxydans lithotrophicus (strain ES-1)</name>
    <dbReference type="NCBI Taxonomy" id="580332"/>
    <lineage>
        <taxon>Bacteria</taxon>
        <taxon>Pseudomonadati</taxon>
        <taxon>Pseudomonadota</taxon>
        <taxon>Betaproteobacteria</taxon>
        <taxon>Nitrosomonadales</taxon>
        <taxon>Gallionellaceae</taxon>
        <taxon>Sideroxydans</taxon>
    </lineage>
</organism>
<dbReference type="Pfam" id="PF07715">
    <property type="entry name" value="Plug"/>
    <property type="match status" value="1"/>
</dbReference>
<evidence type="ECO:0000256" key="1">
    <source>
        <dbReference type="ARBA" id="ARBA00004571"/>
    </source>
</evidence>
<dbReference type="STRING" id="580332.Slit_2681"/>
<keyword evidence="11 18" id="KW-0675">Receptor</keyword>
<evidence type="ECO:0000313" key="19">
    <source>
        <dbReference type="Proteomes" id="UP000001625"/>
    </source>
</evidence>
<evidence type="ECO:0000256" key="2">
    <source>
        <dbReference type="ARBA" id="ARBA00009810"/>
    </source>
</evidence>
<dbReference type="Pfam" id="PF00593">
    <property type="entry name" value="TonB_dep_Rec_b-barrel"/>
    <property type="match status" value="1"/>
</dbReference>